<feature type="compositionally biased region" description="Low complexity" evidence="1">
    <location>
        <begin position="25"/>
        <end position="35"/>
    </location>
</feature>
<evidence type="ECO:0008006" key="4">
    <source>
        <dbReference type="Google" id="ProtNLM"/>
    </source>
</evidence>
<feature type="non-terminal residue" evidence="2">
    <location>
        <position position="1"/>
    </location>
</feature>
<feature type="region of interest" description="Disordered" evidence="1">
    <location>
        <begin position="63"/>
        <end position="103"/>
    </location>
</feature>
<protein>
    <recommendedName>
        <fullName evidence="4">RNA helicase</fullName>
    </recommendedName>
</protein>
<comment type="caution">
    <text evidence="2">The sequence shown here is derived from an EMBL/GenBank/DDBJ whole genome shotgun (WGS) entry which is preliminary data.</text>
</comment>
<feature type="compositionally biased region" description="Low complexity" evidence="1">
    <location>
        <begin position="1"/>
        <end position="13"/>
    </location>
</feature>
<dbReference type="Proteomes" id="UP001189429">
    <property type="component" value="Unassembled WGS sequence"/>
</dbReference>
<sequence length="103" mass="10687">APAEAPAAVPGPGQRELRSPRPARRGGAAAPAAPRLTEASLAAAGVGLPSAGAIESELRSVSPISTPGVFPWQQQAAQQKPPKKKRKADASPGAEKRRRRRQK</sequence>
<gene>
    <name evidence="2" type="ORF">PCOR1329_LOCUS79079</name>
</gene>
<proteinExistence type="predicted"/>
<keyword evidence="3" id="KW-1185">Reference proteome</keyword>
<name>A0ABN9XR85_9DINO</name>
<evidence type="ECO:0000313" key="3">
    <source>
        <dbReference type="Proteomes" id="UP001189429"/>
    </source>
</evidence>
<accession>A0ABN9XR85</accession>
<reference evidence="2" key="1">
    <citation type="submission" date="2023-10" db="EMBL/GenBank/DDBJ databases">
        <authorList>
            <person name="Chen Y."/>
            <person name="Shah S."/>
            <person name="Dougan E. K."/>
            <person name="Thang M."/>
            <person name="Chan C."/>
        </authorList>
    </citation>
    <scope>NUCLEOTIDE SEQUENCE [LARGE SCALE GENOMIC DNA]</scope>
</reference>
<feature type="compositionally biased region" description="Low complexity" evidence="1">
    <location>
        <begin position="71"/>
        <end position="80"/>
    </location>
</feature>
<organism evidence="2 3">
    <name type="scientific">Prorocentrum cordatum</name>
    <dbReference type="NCBI Taxonomy" id="2364126"/>
    <lineage>
        <taxon>Eukaryota</taxon>
        <taxon>Sar</taxon>
        <taxon>Alveolata</taxon>
        <taxon>Dinophyceae</taxon>
        <taxon>Prorocentrales</taxon>
        <taxon>Prorocentraceae</taxon>
        <taxon>Prorocentrum</taxon>
    </lineage>
</organism>
<evidence type="ECO:0000256" key="1">
    <source>
        <dbReference type="SAM" id="MobiDB-lite"/>
    </source>
</evidence>
<dbReference type="EMBL" id="CAUYUJ010021074">
    <property type="protein sequence ID" value="CAK0902478.1"/>
    <property type="molecule type" value="Genomic_DNA"/>
</dbReference>
<evidence type="ECO:0000313" key="2">
    <source>
        <dbReference type="EMBL" id="CAK0902478.1"/>
    </source>
</evidence>
<feature type="region of interest" description="Disordered" evidence="1">
    <location>
        <begin position="1"/>
        <end position="35"/>
    </location>
</feature>